<evidence type="ECO:0000256" key="1">
    <source>
        <dbReference type="SAM" id="MobiDB-lite"/>
    </source>
</evidence>
<protein>
    <submittedName>
        <fullName evidence="2">Uncharacterized protein</fullName>
    </submittedName>
</protein>
<keyword evidence="3" id="KW-1185">Reference proteome</keyword>
<reference evidence="2" key="1">
    <citation type="submission" date="2022-04" db="EMBL/GenBank/DDBJ databases">
        <title>Carnegiea gigantea Genome sequencing and assembly v2.</title>
        <authorList>
            <person name="Copetti D."/>
            <person name="Sanderson M.J."/>
            <person name="Burquez A."/>
            <person name="Wojciechowski M.F."/>
        </authorList>
    </citation>
    <scope>NUCLEOTIDE SEQUENCE</scope>
    <source>
        <strain evidence="2">SGP5-SGP5p</strain>
        <tissue evidence="2">Aerial part</tissue>
    </source>
</reference>
<dbReference type="EMBL" id="JAKOGI010000189">
    <property type="protein sequence ID" value="KAJ8440449.1"/>
    <property type="molecule type" value="Genomic_DNA"/>
</dbReference>
<proteinExistence type="predicted"/>
<sequence>MFSTSGNNMDNIHVSISDGESESEETDIEIKEEPELEPEQQEVLRKKIKKEHRKSFTTQVGVFSLYQSHLKLESIYYDIVMSTPVDKDISSSSCATVVTLLTSSQLRATDIEGTRFATRAEQLSMRTLEAQNRLLRADLLTATATLYQYMNAEMGVKYYSRMPSNVN</sequence>
<dbReference type="Proteomes" id="UP001153076">
    <property type="component" value="Unassembled WGS sequence"/>
</dbReference>
<gene>
    <name evidence="2" type="ORF">Cgig2_013608</name>
</gene>
<evidence type="ECO:0000313" key="3">
    <source>
        <dbReference type="Proteomes" id="UP001153076"/>
    </source>
</evidence>
<name>A0A9Q1KBI8_9CARY</name>
<dbReference type="AlphaFoldDB" id="A0A9Q1KBI8"/>
<evidence type="ECO:0000313" key="2">
    <source>
        <dbReference type="EMBL" id="KAJ8440449.1"/>
    </source>
</evidence>
<feature type="compositionally biased region" description="Polar residues" evidence="1">
    <location>
        <begin position="1"/>
        <end position="10"/>
    </location>
</feature>
<feature type="region of interest" description="Disordered" evidence="1">
    <location>
        <begin position="1"/>
        <end position="39"/>
    </location>
</feature>
<accession>A0A9Q1KBI8</accession>
<comment type="caution">
    <text evidence="2">The sequence shown here is derived from an EMBL/GenBank/DDBJ whole genome shotgun (WGS) entry which is preliminary data.</text>
</comment>
<organism evidence="2 3">
    <name type="scientific">Carnegiea gigantea</name>
    <dbReference type="NCBI Taxonomy" id="171969"/>
    <lineage>
        <taxon>Eukaryota</taxon>
        <taxon>Viridiplantae</taxon>
        <taxon>Streptophyta</taxon>
        <taxon>Embryophyta</taxon>
        <taxon>Tracheophyta</taxon>
        <taxon>Spermatophyta</taxon>
        <taxon>Magnoliopsida</taxon>
        <taxon>eudicotyledons</taxon>
        <taxon>Gunneridae</taxon>
        <taxon>Pentapetalae</taxon>
        <taxon>Caryophyllales</taxon>
        <taxon>Cactineae</taxon>
        <taxon>Cactaceae</taxon>
        <taxon>Cactoideae</taxon>
        <taxon>Echinocereeae</taxon>
        <taxon>Carnegiea</taxon>
    </lineage>
</organism>